<dbReference type="Proteomes" id="UP000663880">
    <property type="component" value="Unassembled WGS sequence"/>
</dbReference>
<dbReference type="AlphaFoldDB" id="A0A821M6S5"/>
<accession>A0A821M6S5</accession>
<dbReference type="OrthoDB" id="6884769at2759"/>
<proteinExistence type="predicted"/>
<dbReference type="EMBL" id="CAJOBZ010000002">
    <property type="protein sequence ID" value="CAF4761678.1"/>
    <property type="molecule type" value="Genomic_DNA"/>
</dbReference>
<name>A0A821M6S5_9NEOP</name>
<evidence type="ECO:0000313" key="3">
    <source>
        <dbReference type="Proteomes" id="UP000663880"/>
    </source>
</evidence>
<evidence type="ECO:0000256" key="1">
    <source>
        <dbReference type="SAM" id="SignalP"/>
    </source>
</evidence>
<organism evidence="2 3">
    <name type="scientific">Pieris macdunnoughi</name>
    <dbReference type="NCBI Taxonomy" id="345717"/>
    <lineage>
        <taxon>Eukaryota</taxon>
        <taxon>Metazoa</taxon>
        <taxon>Ecdysozoa</taxon>
        <taxon>Arthropoda</taxon>
        <taxon>Hexapoda</taxon>
        <taxon>Insecta</taxon>
        <taxon>Pterygota</taxon>
        <taxon>Neoptera</taxon>
        <taxon>Endopterygota</taxon>
        <taxon>Lepidoptera</taxon>
        <taxon>Glossata</taxon>
        <taxon>Ditrysia</taxon>
        <taxon>Papilionoidea</taxon>
        <taxon>Pieridae</taxon>
        <taxon>Pierinae</taxon>
        <taxon>Pieris</taxon>
    </lineage>
</organism>
<protein>
    <submittedName>
        <fullName evidence="2">Uncharacterized protein</fullName>
    </submittedName>
</protein>
<feature type="chain" id="PRO_5032343091" evidence="1">
    <location>
        <begin position="19"/>
        <end position="161"/>
    </location>
</feature>
<comment type="caution">
    <text evidence="2">The sequence shown here is derived from an EMBL/GenBank/DDBJ whole genome shotgun (WGS) entry which is preliminary data.</text>
</comment>
<evidence type="ECO:0000313" key="2">
    <source>
        <dbReference type="EMBL" id="CAF4761678.1"/>
    </source>
</evidence>
<reference evidence="2" key="1">
    <citation type="submission" date="2021-02" db="EMBL/GenBank/DDBJ databases">
        <authorList>
            <person name="Steward A R."/>
        </authorList>
    </citation>
    <scope>NUCLEOTIDE SEQUENCE</scope>
</reference>
<keyword evidence="1" id="KW-0732">Signal</keyword>
<gene>
    <name evidence="2" type="ORF">PMACD_LOCUS1341</name>
</gene>
<sequence>MQIAVLTCLISLLPAILSAPDDGCPMCDLHNPLRCGPNCLQVDDQDAEFEIDPSRQGEGKVSTKSLKYGIGRDLICLNFPPKGKYGRLDTGLDGFIINKGKFMSLRDLLEIANSNQGFKGNYKNLFDSYRDSSDMKQTLDVLGGIVSGRQGGWGKLSPPWG</sequence>
<feature type="signal peptide" evidence="1">
    <location>
        <begin position="1"/>
        <end position="18"/>
    </location>
</feature>
<keyword evidence="3" id="KW-1185">Reference proteome</keyword>